<dbReference type="InterPro" id="IPR004869">
    <property type="entry name" value="MMPL_dom"/>
</dbReference>
<evidence type="ECO:0000256" key="6">
    <source>
        <dbReference type="SAM" id="MobiDB-lite"/>
    </source>
</evidence>
<feature type="transmembrane region" description="Helical" evidence="7">
    <location>
        <begin position="678"/>
        <end position="709"/>
    </location>
</feature>
<dbReference type="Gene3D" id="1.20.1640.10">
    <property type="entry name" value="Multidrug efflux transporter AcrB transmembrane domain"/>
    <property type="match status" value="2"/>
</dbReference>
<keyword evidence="5 7" id="KW-0472">Membrane</keyword>
<protein>
    <recommendedName>
        <fullName evidence="8">SSD domain-containing protein</fullName>
    </recommendedName>
</protein>
<feature type="transmembrane region" description="Helical" evidence="7">
    <location>
        <begin position="399"/>
        <end position="423"/>
    </location>
</feature>
<name>A0A3B1A1Y1_9ZZZZ</name>
<evidence type="ECO:0000256" key="3">
    <source>
        <dbReference type="ARBA" id="ARBA00022692"/>
    </source>
</evidence>
<feature type="transmembrane region" description="Helical" evidence="7">
    <location>
        <begin position="795"/>
        <end position="818"/>
    </location>
</feature>
<feature type="domain" description="SSD" evidence="8">
    <location>
        <begin position="301"/>
        <end position="425"/>
    </location>
</feature>
<dbReference type="GO" id="GO:0005886">
    <property type="term" value="C:plasma membrane"/>
    <property type="evidence" value="ECO:0007669"/>
    <property type="project" value="UniProtKB-SubCell"/>
</dbReference>
<dbReference type="InterPro" id="IPR050545">
    <property type="entry name" value="Mycobact_MmpL"/>
</dbReference>
<evidence type="ECO:0000256" key="2">
    <source>
        <dbReference type="ARBA" id="ARBA00022475"/>
    </source>
</evidence>
<keyword evidence="4 7" id="KW-1133">Transmembrane helix</keyword>
<organism evidence="9">
    <name type="scientific">hydrothermal vent metagenome</name>
    <dbReference type="NCBI Taxonomy" id="652676"/>
    <lineage>
        <taxon>unclassified sequences</taxon>
        <taxon>metagenomes</taxon>
        <taxon>ecological metagenomes</taxon>
    </lineage>
</organism>
<dbReference type="AlphaFoldDB" id="A0A3B1A1Y1"/>
<gene>
    <name evidence="9" type="ORF">MNBD_GAMMA17-757</name>
</gene>
<feature type="transmembrane region" description="Helical" evidence="7">
    <location>
        <begin position="721"/>
        <end position="743"/>
    </location>
</feature>
<feature type="transmembrane region" description="Helical" evidence="7">
    <location>
        <begin position="12"/>
        <end position="31"/>
    </location>
</feature>
<dbReference type="Pfam" id="PF03176">
    <property type="entry name" value="MMPL"/>
    <property type="match status" value="1"/>
</dbReference>
<dbReference type="Pfam" id="PF12349">
    <property type="entry name" value="Sterol-sensing"/>
    <property type="match status" value="1"/>
</dbReference>
<feature type="transmembrane region" description="Helical" evidence="7">
    <location>
        <begin position="466"/>
        <end position="487"/>
    </location>
</feature>
<feature type="compositionally biased region" description="Basic and acidic residues" evidence="6">
    <location>
        <begin position="225"/>
        <end position="237"/>
    </location>
</feature>
<keyword evidence="2" id="KW-1003">Cell membrane</keyword>
<comment type="subcellular location">
    <subcellularLocation>
        <location evidence="1">Cell membrane</location>
        <topology evidence="1">Multi-pass membrane protein</topology>
    </subcellularLocation>
</comment>
<feature type="transmembrane region" description="Helical" evidence="7">
    <location>
        <begin position="274"/>
        <end position="291"/>
    </location>
</feature>
<dbReference type="PRINTS" id="PR00702">
    <property type="entry name" value="ACRIFLAVINRP"/>
</dbReference>
<evidence type="ECO:0000256" key="7">
    <source>
        <dbReference type="SAM" id="Phobius"/>
    </source>
</evidence>
<feature type="transmembrane region" description="Helical" evidence="7">
    <location>
        <begin position="297"/>
        <end position="318"/>
    </location>
</feature>
<evidence type="ECO:0000313" key="9">
    <source>
        <dbReference type="EMBL" id="VAW86876.1"/>
    </source>
</evidence>
<feature type="transmembrane region" description="Helical" evidence="7">
    <location>
        <begin position="770"/>
        <end position="789"/>
    </location>
</feature>
<sequence length="830" mass="91844">MWNGFYRYVVSYPKLIVVALLIFTVFCTLQLDKLQWETDARVYLPKGHHAIIYDEIVADTFGVKNSILIAVVNETKGIYNAETLNRVARITEQVANLPGVSAGRVIDVMSLSTASAFVGDDESLGSERVMREVPSTEEGFEQLRNTIQRNADLFVGNIISEDGKVAIIRAKLKEGITNRYSTYWAIKTMLDSERGLDSDWSGGWSDSSEWNDGEWDNSKPAVPSMEKESWPNGMKPDDLEKKISADENGDTLYMAGRPVIEVSSGLSALKDIQVMIPLLCIVLCIMLFLFYRTWRGVLIPMLVISCAVIWTMGTMAFLNVPMYTISTMLPVILVAVGIGDSMHVMSRYYDHVLKDPYGQSSEIVTGVMVQLAPPLITTTITTVIGFLALLFSEMPPFKIFGLFTVLGIVYCWLLSVVLVPAILTMMEPKVGDYLKKKRSLRVHDEDSGVARLLTTWGQYSTQNSKMILTVTLLVLIVSAFGASKMYVNSSWMSDFSKESDVSIANDLINKRMDGAIFLNVVVEGKLPGALKSPELLRKIEGMQQQVEKHLLVGDSISIVDYLKSVNKNLHSGDVAYDRLPDTEAEINESLFLLSMSGRPDELDEVIDYDYRQANISFLIKTDETQSLKEIIAEVNEYVEREMSEFDVKVNLAGSANNSYIWAELLIDSQVMAVVLSKIGILIMAIILFRSIIFGLLTVVPVTITTLVIAGGIGLMGIPLDVSTALAAGVAIGVGVDYAVHYLFKYRLERRNLLKHDAATVESMRSVGKTVVFNAAVVTAGFMVLLASQFPPHVKLGAFVSSYMVVSCIAALVLLPLLLTMINSRRQSKVV</sequence>
<accession>A0A3B1A1Y1</accession>
<dbReference type="PANTHER" id="PTHR33406:SF13">
    <property type="entry name" value="MEMBRANE PROTEIN YDFJ"/>
    <property type="match status" value="1"/>
</dbReference>
<proteinExistence type="predicted"/>
<dbReference type="InterPro" id="IPR001036">
    <property type="entry name" value="Acrflvin-R"/>
</dbReference>
<feature type="region of interest" description="Disordered" evidence="6">
    <location>
        <begin position="205"/>
        <end position="237"/>
    </location>
</feature>
<dbReference type="GO" id="GO:0022857">
    <property type="term" value="F:transmembrane transporter activity"/>
    <property type="evidence" value="ECO:0007669"/>
    <property type="project" value="InterPro"/>
</dbReference>
<dbReference type="SUPFAM" id="SSF82866">
    <property type="entry name" value="Multidrug efflux transporter AcrB transmembrane domain"/>
    <property type="match status" value="2"/>
</dbReference>
<keyword evidence="3 7" id="KW-0812">Transmembrane</keyword>
<evidence type="ECO:0000256" key="4">
    <source>
        <dbReference type="ARBA" id="ARBA00022989"/>
    </source>
</evidence>
<evidence type="ECO:0000256" key="5">
    <source>
        <dbReference type="ARBA" id="ARBA00023136"/>
    </source>
</evidence>
<dbReference type="PROSITE" id="PS50156">
    <property type="entry name" value="SSD"/>
    <property type="match status" value="1"/>
</dbReference>
<evidence type="ECO:0000259" key="8">
    <source>
        <dbReference type="PROSITE" id="PS50156"/>
    </source>
</evidence>
<dbReference type="InterPro" id="IPR053958">
    <property type="entry name" value="HMGCR/SNAP/NPC1-like_SSD"/>
</dbReference>
<dbReference type="EMBL" id="UOFQ01000054">
    <property type="protein sequence ID" value="VAW86876.1"/>
    <property type="molecule type" value="Genomic_DNA"/>
</dbReference>
<dbReference type="PANTHER" id="PTHR33406">
    <property type="entry name" value="MEMBRANE PROTEIN MJ1562-RELATED"/>
    <property type="match status" value="1"/>
</dbReference>
<reference evidence="9" key="1">
    <citation type="submission" date="2018-06" db="EMBL/GenBank/DDBJ databases">
        <authorList>
            <person name="Zhirakovskaya E."/>
        </authorList>
    </citation>
    <scope>NUCLEOTIDE SEQUENCE</scope>
</reference>
<evidence type="ECO:0000256" key="1">
    <source>
        <dbReference type="ARBA" id="ARBA00004651"/>
    </source>
</evidence>
<dbReference type="InterPro" id="IPR000731">
    <property type="entry name" value="SSD"/>
</dbReference>
<feature type="transmembrane region" description="Helical" evidence="7">
    <location>
        <begin position="369"/>
        <end position="392"/>
    </location>
</feature>